<keyword evidence="2" id="KW-0805">Transcription regulation</keyword>
<organism evidence="7 8">
    <name type="scientific">Malus baccata</name>
    <name type="common">Siberian crab apple</name>
    <name type="synonym">Pyrus baccata</name>
    <dbReference type="NCBI Taxonomy" id="106549"/>
    <lineage>
        <taxon>Eukaryota</taxon>
        <taxon>Viridiplantae</taxon>
        <taxon>Streptophyta</taxon>
        <taxon>Embryophyta</taxon>
        <taxon>Tracheophyta</taxon>
        <taxon>Spermatophyta</taxon>
        <taxon>Magnoliopsida</taxon>
        <taxon>eudicotyledons</taxon>
        <taxon>Gunneridae</taxon>
        <taxon>Pentapetalae</taxon>
        <taxon>rosids</taxon>
        <taxon>fabids</taxon>
        <taxon>Rosales</taxon>
        <taxon>Rosaceae</taxon>
        <taxon>Amygdaloideae</taxon>
        <taxon>Maleae</taxon>
        <taxon>Malus</taxon>
    </lineage>
</organism>
<feature type="compositionally biased region" description="Basic and acidic residues" evidence="6">
    <location>
        <begin position="90"/>
        <end position="110"/>
    </location>
</feature>
<dbReference type="PANTHER" id="PTHR31636">
    <property type="entry name" value="OSJNBA0084A10.13 PROTEIN-RELATED"/>
    <property type="match status" value="1"/>
</dbReference>
<evidence type="ECO:0000313" key="7">
    <source>
        <dbReference type="EMBL" id="TQE00313.1"/>
    </source>
</evidence>
<keyword evidence="8" id="KW-1185">Reference proteome</keyword>
<comment type="subcellular location">
    <subcellularLocation>
        <location evidence="1">Nucleus</location>
    </subcellularLocation>
</comment>
<gene>
    <name evidence="7" type="ORF">C1H46_014040</name>
</gene>
<name>A0A540MQ12_MALBA</name>
<evidence type="ECO:0000256" key="2">
    <source>
        <dbReference type="ARBA" id="ARBA00023015"/>
    </source>
</evidence>
<comment type="caution">
    <text evidence="5">Lacks conserved residue(s) required for the propagation of feature annotation.</text>
</comment>
<feature type="region of interest" description="Leucine repeat II (LRII)" evidence="5">
    <location>
        <begin position="417"/>
        <end position="449"/>
    </location>
</feature>
<keyword evidence="4" id="KW-0539">Nucleus</keyword>
<evidence type="ECO:0000256" key="6">
    <source>
        <dbReference type="SAM" id="MobiDB-lite"/>
    </source>
</evidence>
<dbReference type="Pfam" id="PF03514">
    <property type="entry name" value="GRAS"/>
    <property type="match status" value="1"/>
</dbReference>
<keyword evidence="3" id="KW-0804">Transcription</keyword>
<reference evidence="7 8" key="1">
    <citation type="journal article" date="2019" name="G3 (Bethesda)">
        <title>Sequencing of a Wild Apple (Malus baccata) Genome Unravels the Differences Between Cultivated and Wild Apple Species Regarding Disease Resistance and Cold Tolerance.</title>
        <authorList>
            <person name="Chen X."/>
        </authorList>
    </citation>
    <scope>NUCLEOTIDE SEQUENCE [LARGE SCALE GENOMIC DNA]</scope>
    <source>
        <strain evidence="8">cv. Shandingzi</strain>
        <tissue evidence="7">Leaves</tissue>
    </source>
</reference>
<dbReference type="InterPro" id="IPR005202">
    <property type="entry name" value="TF_GRAS"/>
</dbReference>
<proteinExistence type="inferred from homology"/>
<dbReference type="Proteomes" id="UP000315295">
    <property type="component" value="Unassembled WGS sequence"/>
</dbReference>
<feature type="region of interest" description="SAW" evidence="5">
    <location>
        <begin position="550"/>
        <end position="625"/>
    </location>
</feature>
<sequence>MANAFFSFTPFDFGVLGGGSGLTSQLEDYEKEDQELKGKPDHLFGIEELGLGEMEKLSHLSKDQQQSKASYLMLDNFSFDTGCSKHDLQRSSSKCEKARSHVSKDHDHRHYQQQNQHYQQPSKSNYSDWDNFTFDSAFPSTQPIQDATNELTYSQIGESDIAETNKQMPHQSSLAVLELLNNYGSAFKNLRGDRLSNRCNEAEASLFSIQQKLSTEEIMRVAGARYVQFSNQGYGDFFMPLHPFGYALSGLSEEETKDVELAHIFLAAAEKVGYQQFERANRLLLCCEFAASFKVNPVQRVVFYFAKALRERIDKETGNSMYKGNEMSTYSNGLSTNLTTLAFYQNTPFHSVMQYPGIQVILENVVLESKVHLIDLEIRCGVHWTGLMEVLAGREECPIELLTITAVGVTGKQKIEETGRRLASVAEALNLPFQFKAVIVTDMEDVKDQLFDVKDDEAVVVYAPIILRTMISRPSCLENLMRVMRNLTPCVMVVIEVEANHNSPSFVNRFIDALFYYSAFFDCLETCMKQEKDRVLMEGLLHEGIRNIVVAEGSERVVRSVTIEVWRAFFARLRIVEINLSNAALYQASLVAKKFGSPPCTLDRNGKCLIVGWKGTPIHSLSAWKFT</sequence>
<dbReference type="PROSITE" id="PS50985">
    <property type="entry name" value="GRAS"/>
    <property type="match status" value="1"/>
</dbReference>
<evidence type="ECO:0000256" key="1">
    <source>
        <dbReference type="ARBA" id="ARBA00004123"/>
    </source>
</evidence>
<dbReference type="EMBL" id="VIEB01000217">
    <property type="protein sequence ID" value="TQE00313.1"/>
    <property type="molecule type" value="Genomic_DNA"/>
</dbReference>
<evidence type="ECO:0000313" key="8">
    <source>
        <dbReference type="Proteomes" id="UP000315295"/>
    </source>
</evidence>
<dbReference type="AlphaFoldDB" id="A0A540MQ12"/>
<feature type="region of interest" description="Disordered" evidence="6">
    <location>
        <begin position="90"/>
        <end position="124"/>
    </location>
</feature>
<protein>
    <submittedName>
        <fullName evidence="7">Uncharacterized protein</fullName>
    </submittedName>
</protein>
<evidence type="ECO:0000256" key="3">
    <source>
        <dbReference type="ARBA" id="ARBA00023163"/>
    </source>
</evidence>
<evidence type="ECO:0000256" key="4">
    <source>
        <dbReference type="ARBA" id="ARBA00023242"/>
    </source>
</evidence>
<comment type="caution">
    <text evidence="7">The sequence shown here is derived from an EMBL/GenBank/DDBJ whole genome shotgun (WGS) entry which is preliminary data.</text>
</comment>
<dbReference type="STRING" id="106549.A0A540MQ12"/>
<comment type="similarity">
    <text evidence="5">Belongs to the GRAS family.</text>
</comment>
<evidence type="ECO:0000256" key="5">
    <source>
        <dbReference type="PROSITE-ProRule" id="PRU01191"/>
    </source>
</evidence>
<dbReference type="GO" id="GO:0005634">
    <property type="term" value="C:nucleus"/>
    <property type="evidence" value="ECO:0007669"/>
    <property type="project" value="UniProtKB-SubCell"/>
</dbReference>
<accession>A0A540MQ12</accession>